<reference evidence="2" key="1">
    <citation type="journal article" date="2020" name="Stud. Mycol.">
        <title>101 Dothideomycetes genomes: a test case for predicting lifestyles and emergence of pathogens.</title>
        <authorList>
            <person name="Haridas S."/>
            <person name="Albert R."/>
            <person name="Binder M."/>
            <person name="Bloem J."/>
            <person name="Labutti K."/>
            <person name="Salamov A."/>
            <person name="Andreopoulos B."/>
            <person name="Baker S."/>
            <person name="Barry K."/>
            <person name="Bills G."/>
            <person name="Bluhm B."/>
            <person name="Cannon C."/>
            <person name="Castanera R."/>
            <person name="Culley D."/>
            <person name="Daum C."/>
            <person name="Ezra D."/>
            <person name="Gonzalez J."/>
            <person name="Henrissat B."/>
            <person name="Kuo A."/>
            <person name="Liang C."/>
            <person name="Lipzen A."/>
            <person name="Lutzoni F."/>
            <person name="Magnuson J."/>
            <person name="Mondo S."/>
            <person name="Nolan M."/>
            <person name="Ohm R."/>
            <person name="Pangilinan J."/>
            <person name="Park H.-J."/>
            <person name="Ramirez L."/>
            <person name="Alfaro M."/>
            <person name="Sun H."/>
            <person name="Tritt A."/>
            <person name="Yoshinaga Y."/>
            <person name="Zwiers L.-H."/>
            <person name="Turgeon B."/>
            <person name="Goodwin S."/>
            <person name="Spatafora J."/>
            <person name="Crous P."/>
            <person name="Grigoriev I."/>
        </authorList>
    </citation>
    <scope>NUCLEOTIDE SEQUENCE</scope>
    <source>
        <strain evidence="2">CBS 207.26</strain>
    </source>
</reference>
<feature type="region of interest" description="Disordered" evidence="1">
    <location>
        <begin position="311"/>
        <end position="332"/>
    </location>
</feature>
<feature type="region of interest" description="Disordered" evidence="1">
    <location>
        <begin position="344"/>
        <end position="416"/>
    </location>
</feature>
<sequence length="440" mass="49047">MSKRNRQTTQYTCELRILKDVKLFTRHSGPDLSDLRNYPEPIHSSDYMMSSSQSSLQSRKRGSATTLSTKPTTNTINTKSTGVYDRDFQQHMVDYDVYLDEYEFPDGSVPAKPNHWEEFRKLKRADAHAAKEKQVSESVIPIIEGKIRDAKCRSGGIPFTNLEPLTDGTLKFKSGNPDVYYVRDELSSKIIPSTQHDLPMAPNFFLAAKGPDRSAAVAKRQACYNGALGARGMHSLLSYKKDEPVYNNNAYAITSTYHDGTLKMYTSHVAQPRSPGGRPQYHMTQLRFFAITDTRDTCAAGLQANEAIKQANERANSAEAEAPTGDTGASPALSFVTAVSETEAYTMSQESRTSLNEDSNTLEDFEESDSSIEEIVDYTLPAKRSSKRSKRQKTQRKRRNADVSSGAGHSDGSAVIPRKVVVDKWQISMSQRTRSYEGAE</sequence>
<evidence type="ECO:0000256" key="1">
    <source>
        <dbReference type="SAM" id="MobiDB-lite"/>
    </source>
</evidence>
<keyword evidence="3" id="KW-1185">Reference proteome</keyword>
<feature type="compositionally biased region" description="Basic residues" evidence="1">
    <location>
        <begin position="384"/>
        <end position="399"/>
    </location>
</feature>
<feature type="compositionally biased region" description="Low complexity" evidence="1">
    <location>
        <begin position="313"/>
        <end position="322"/>
    </location>
</feature>
<dbReference type="OrthoDB" id="5336565at2759"/>
<dbReference type="AlphaFoldDB" id="A0A6A6EWH3"/>
<feature type="compositionally biased region" description="Polar residues" evidence="1">
    <location>
        <begin position="63"/>
        <end position="78"/>
    </location>
</feature>
<dbReference type="EMBL" id="ML994610">
    <property type="protein sequence ID" value="KAF2195611.1"/>
    <property type="molecule type" value="Genomic_DNA"/>
</dbReference>
<proteinExistence type="predicted"/>
<dbReference type="Proteomes" id="UP000800200">
    <property type="component" value="Unassembled WGS sequence"/>
</dbReference>
<name>A0A6A6EWH3_9PEZI</name>
<evidence type="ECO:0000313" key="2">
    <source>
        <dbReference type="EMBL" id="KAF2195611.1"/>
    </source>
</evidence>
<feature type="compositionally biased region" description="Low complexity" evidence="1">
    <location>
        <begin position="44"/>
        <end position="57"/>
    </location>
</feature>
<protein>
    <submittedName>
        <fullName evidence="2">Uncharacterized protein</fullName>
    </submittedName>
</protein>
<accession>A0A6A6EWH3</accession>
<feature type="compositionally biased region" description="Acidic residues" evidence="1">
    <location>
        <begin position="360"/>
        <end position="376"/>
    </location>
</feature>
<feature type="region of interest" description="Disordered" evidence="1">
    <location>
        <begin position="29"/>
        <end position="78"/>
    </location>
</feature>
<feature type="compositionally biased region" description="Polar residues" evidence="1">
    <location>
        <begin position="344"/>
        <end position="359"/>
    </location>
</feature>
<gene>
    <name evidence="2" type="ORF">K469DRAFT_722769</name>
</gene>
<organism evidence="2 3">
    <name type="scientific">Zopfia rhizophila CBS 207.26</name>
    <dbReference type="NCBI Taxonomy" id="1314779"/>
    <lineage>
        <taxon>Eukaryota</taxon>
        <taxon>Fungi</taxon>
        <taxon>Dikarya</taxon>
        <taxon>Ascomycota</taxon>
        <taxon>Pezizomycotina</taxon>
        <taxon>Dothideomycetes</taxon>
        <taxon>Dothideomycetes incertae sedis</taxon>
        <taxon>Zopfiaceae</taxon>
        <taxon>Zopfia</taxon>
    </lineage>
</organism>
<evidence type="ECO:0000313" key="3">
    <source>
        <dbReference type="Proteomes" id="UP000800200"/>
    </source>
</evidence>